<gene>
    <name evidence="2" type="ORF">OV287_25625</name>
</gene>
<comment type="caution">
    <text evidence="2">The sequence shown here is derived from an EMBL/GenBank/DDBJ whole genome shotgun (WGS) entry which is preliminary data.</text>
</comment>
<dbReference type="RefSeq" id="WP_267536663.1">
    <property type="nucleotide sequence ID" value="NZ_JAPNKA010000001.1"/>
</dbReference>
<evidence type="ECO:0000313" key="3">
    <source>
        <dbReference type="Proteomes" id="UP001207654"/>
    </source>
</evidence>
<keyword evidence="1" id="KW-0732">Signal</keyword>
<reference evidence="2 3" key="1">
    <citation type="submission" date="2022-11" db="EMBL/GenBank/DDBJ databases">
        <title>Minimal conservation of predation-associated metabolite biosynthetic gene clusters underscores biosynthetic potential of Myxococcota including descriptions for ten novel species: Archangium lansinium sp. nov., Myxococcus landrumus sp. nov., Nannocystis bai.</title>
        <authorList>
            <person name="Ahearne A."/>
            <person name="Stevens C."/>
            <person name="Phillips K."/>
        </authorList>
    </citation>
    <scope>NUCLEOTIDE SEQUENCE [LARGE SCALE GENOMIC DNA]</scope>
    <source>
        <strain evidence="2 3">MIWBW</strain>
    </source>
</reference>
<feature type="chain" id="PRO_5045642854" description="Lipoprotein" evidence="1">
    <location>
        <begin position="21"/>
        <end position="134"/>
    </location>
</feature>
<dbReference type="EMBL" id="JAPNKA010000001">
    <property type="protein sequence ID" value="MCY1077855.1"/>
    <property type="molecule type" value="Genomic_DNA"/>
</dbReference>
<accession>A0ABT4A871</accession>
<keyword evidence="3" id="KW-1185">Reference proteome</keyword>
<sequence>MNTKRFMKWLAPMLTLAVLGAGTVARGGARYTSAFCVRNADASGHCYGSLVAFRNHENGATSAEFSVSSDGAMLFKAEFAPTATAPVTSMSCTPNAKVAAFWDKALLHHGYFNIYWDAAGTCYHLYLSNGSRYF</sequence>
<dbReference type="Proteomes" id="UP001207654">
    <property type="component" value="Unassembled WGS sequence"/>
</dbReference>
<evidence type="ECO:0000313" key="2">
    <source>
        <dbReference type="EMBL" id="MCY1077855.1"/>
    </source>
</evidence>
<name>A0ABT4A871_9BACT</name>
<proteinExistence type="predicted"/>
<organism evidence="2 3">
    <name type="scientific">Archangium lansingense</name>
    <dbReference type="NCBI Taxonomy" id="2995310"/>
    <lineage>
        <taxon>Bacteria</taxon>
        <taxon>Pseudomonadati</taxon>
        <taxon>Myxococcota</taxon>
        <taxon>Myxococcia</taxon>
        <taxon>Myxococcales</taxon>
        <taxon>Cystobacterineae</taxon>
        <taxon>Archangiaceae</taxon>
        <taxon>Archangium</taxon>
    </lineage>
</organism>
<feature type="signal peptide" evidence="1">
    <location>
        <begin position="1"/>
        <end position="20"/>
    </location>
</feature>
<evidence type="ECO:0000256" key="1">
    <source>
        <dbReference type="SAM" id="SignalP"/>
    </source>
</evidence>
<evidence type="ECO:0008006" key="4">
    <source>
        <dbReference type="Google" id="ProtNLM"/>
    </source>
</evidence>
<protein>
    <recommendedName>
        <fullName evidence="4">Lipoprotein</fullName>
    </recommendedName>
</protein>